<keyword evidence="5" id="KW-0271">Exosome</keyword>
<dbReference type="GO" id="GO:0000467">
    <property type="term" value="P:exonucleolytic trimming to generate mature 3'-end of 5.8S rRNA from tricistronic rRNA transcript (SSU-rRNA, 5.8S rRNA, LSU-rRNA)"/>
    <property type="evidence" value="ECO:0007669"/>
    <property type="project" value="TreeGrafter"/>
</dbReference>
<dbReference type="InterPro" id="IPR036345">
    <property type="entry name" value="ExoRNase_PH_dom2_sf"/>
</dbReference>
<dbReference type="Pfam" id="PF01138">
    <property type="entry name" value="RNase_PH"/>
    <property type="match status" value="1"/>
</dbReference>
<dbReference type="OMA" id="YNTRIPK"/>
<reference evidence="8 9" key="1">
    <citation type="journal article" date="2004" name="Nature">
        <title>Genome sequence of the ultrasmall unicellular red alga Cyanidioschyzon merolae 10D.</title>
        <authorList>
            <person name="Matsuzaki M."/>
            <person name="Misumi O."/>
            <person name="Shin-i T."/>
            <person name="Maruyama S."/>
            <person name="Takahara M."/>
            <person name="Miyagishima S."/>
            <person name="Mori T."/>
            <person name="Nishida K."/>
            <person name="Yagisawa F."/>
            <person name="Nishida K."/>
            <person name="Yoshida Y."/>
            <person name="Nishimura Y."/>
            <person name="Nakao S."/>
            <person name="Kobayashi T."/>
            <person name="Momoyama Y."/>
            <person name="Higashiyama T."/>
            <person name="Minoda A."/>
            <person name="Sano M."/>
            <person name="Nomoto H."/>
            <person name="Oishi K."/>
            <person name="Hayashi H."/>
            <person name="Ohta F."/>
            <person name="Nishizaka S."/>
            <person name="Haga S."/>
            <person name="Miura S."/>
            <person name="Morishita T."/>
            <person name="Kabeya Y."/>
            <person name="Terasawa K."/>
            <person name="Suzuki Y."/>
            <person name="Ishii Y."/>
            <person name="Asakawa S."/>
            <person name="Takano H."/>
            <person name="Ohta N."/>
            <person name="Kuroiwa H."/>
            <person name="Tanaka K."/>
            <person name="Shimizu N."/>
            <person name="Sugano S."/>
            <person name="Sato N."/>
            <person name="Nozaki H."/>
            <person name="Ogasawara N."/>
            <person name="Kohara Y."/>
            <person name="Kuroiwa T."/>
        </authorList>
    </citation>
    <scope>NUCLEOTIDE SEQUENCE [LARGE SCALE GENOMIC DNA]</scope>
    <source>
        <strain evidence="8 9">10D</strain>
    </source>
</reference>
<gene>
    <name evidence="8" type="ORF">CYME_CMT635C</name>
</gene>
<evidence type="ECO:0000256" key="1">
    <source>
        <dbReference type="ARBA" id="ARBA00004496"/>
    </source>
</evidence>
<dbReference type="PANTHER" id="PTHR11097">
    <property type="entry name" value="EXOSOME COMPLEX EXONUCLEASE RIBOSOMAL RNA PROCESSING PROTEIN"/>
    <property type="match status" value="1"/>
</dbReference>
<dbReference type="GO" id="GO:0000176">
    <property type="term" value="C:nuclear exosome (RNase complex)"/>
    <property type="evidence" value="ECO:0007669"/>
    <property type="project" value="TreeGrafter"/>
</dbReference>
<dbReference type="InterPro" id="IPR020568">
    <property type="entry name" value="Ribosomal_Su5_D2-typ_SF"/>
</dbReference>
<keyword evidence="9" id="KW-1185">Reference proteome</keyword>
<name>M1VD34_CYAM1</name>
<dbReference type="AlphaFoldDB" id="M1VD34"/>
<evidence type="ECO:0000259" key="7">
    <source>
        <dbReference type="Pfam" id="PF01138"/>
    </source>
</evidence>
<dbReference type="GO" id="GO:0000177">
    <property type="term" value="C:cytoplasmic exosome (RNase complex)"/>
    <property type="evidence" value="ECO:0007669"/>
    <property type="project" value="TreeGrafter"/>
</dbReference>
<dbReference type="GO" id="GO:0034473">
    <property type="term" value="P:U1 snRNA 3'-end processing"/>
    <property type="evidence" value="ECO:0007669"/>
    <property type="project" value="TreeGrafter"/>
</dbReference>
<dbReference type="EMBL" id="AP006502">
    <property type="protein sequence ID" value="BAM83529.1"/>
    <property type="molecule type" value="Genomic_DNA"/>
</dbReference>
<evidence type="ECO:0000313" key="9">
    <source>
        <dbReference type="Proteomes" id="UP000007014"/>
    </source>
</evidence>
<dbReference type="GO" id="GO:0035925">
    <property type="term" value="F:mRNA 3'-UTR AU-rich region binding"/>
    <property type="evidence" value="ECO:0007669"/>
    <property type="project" value="TreeGrafter"/>
</dbReference>
<dbReference type="PANTHER" id="PTHR11097:SF8">
    <property type="entry name" value="EXOSOME COMPLEX COMPONENT RRP42"/>
    <property type="match status" value="1"/>
</dbReference>
<accession>M1VD34</accession>
<dbReference type="GO" id="GO:0071028">
    <property type="term" value="P:nuclear mRNA surveillance"/>
    <property type="evidence" value="ECO:0007669"/>
    <property type="project" value="TreeGrafter"/>
</dbReference>
<organism evidence="8 9">
    <name type="scientific">Cyanidioschyzon merolae (strain NIES-3377 / 10D)</name>
    <name type="common">Unicellular red alga</name>
    <dbReference type="NCBI Taxonomy" id="280699"/>
    <lineage>
        <taxon>Eukaryota</taxon>
        <taxon>Rhodophyta</taxon>
        <taxon>Bangiophyceae</taxon>
        <taxon>Cyanidiales</taxon>
        <taxon>Cyanidiaceae</taxon>
        <taxon>Cyanidioschyzon</taxon>
    </lineage>
</organism>
<evidence type="ECO:0000256" key="4">
    <source>
        <dbReference type="ARBA" id="ARBA00022490"/>
    </source>
</evidence>
<dbReference type="GO" id="GO:0005730">
    <property type="term" value="C:nucleolus"/>
    <property type="evidence" value="ECO:0007669"/>
    <property type="project" value="UniProtKB-SubCell"/>
</dbReference>
<evidence type="ECO:0000256" key="3">
    <source>
        <dbReference type="ARBA" id="ARBA00006678"/>
    </source>
</evidence>
<dbReference type="GO" id="GO:0034475">
    <property type="term" value="P:U4 snRNA 3'-end processing"/>
    <property type="evidence" value="ECO:0007669"/>
    <property type="project" value="TreeGrafter"/>
</dbReference>
<dbReference type="Gene3D" id="3.30.230.70">
    <property type="entry name" value="GHMP Kinase, N-terminal domain"/>
    <property type="match status" value="1"/>
</dbReference>
<evidence type="ECO:0000256" key="2">
    <source>
        <dbReference type="ARBA" id="ARBA00004604"/>
    </source>
</evidence>
<comment type="subcellular location">
    <subcellularLocation>
        <location evidence="1">Cytoplasm</location>
    </subcellularLocation>
    <subcellularLocation>
        <location evidence="2">Nucleus</location>
        <location evidence="2">Nucleolus</location>
    </subcellularLocation>
</comment>
<reference evidence="8 9" key="2">
    <citation type="journal article" date="2007" name="BMC Biol.">
        <title>A 100%-complete sequence reveals unusually simple genomic features in the hot-spring red alga Cyanidioschyzon merolae.</title>
        <authorList>
            <person name="Nozaki H."/>
            <person name="Takano H."/>
            <person name="Misumi O."/>
            <person name="Terasawa K."/>
            <person name="Matsuzaki M."/>
            <person name="Maruyama S."/>
            <person name="Nishida K."/>
            <person name="Yagisawa F."/>
            <person name="Yoshida Y."/>
            <person name="Fujiwara T."/>
            <person name="Takio S."/>
            <person name="Tamura K."/>
            <person name="Chung S.J."/>
            <person name="Nakamura S."/>
            <person name="Kuroiwa H."/>
            <person name="Tanaka K."/>
            <person name="Sato N."/>
            <person name="Kuroiwa T."/>
        </authorList>
    </citation>
    <scope>NUCLEOTIDE SEQUENCE [LARGE SCALE GENOMIC DNA]</scope>
    <source>
        <strain evidence="8 9">10D</strain>
    </source>
</reference>
<dbReference type="GeneID" id="16997979"/>
<dbReference type="SUPFAM" id="SSF54211">
    <property type="entry name" value="Ribosomal protein S5 domain 2-like"/>
    <property type="match status" value="1"/>
</dbReference>
<dbReference type="OrthoDB" id="272245at2759"/>
<dbReference type="GO" id="GO:0034476">
    <property type="term" value="P:U5 snRNA 3'-end processing"/>
    <property type="evidence" value="ECO:0007669"/>
    <property type="project" value="TreeGrafter"/>
</dbReference>
<protein>
    <recommendedName>
        <fullName evidence="6">Ribosomal RNA-processing protein 42</fullName>
    </recommendedName>
</protein>
<keyword evidence="4" id="KW-0963">Cytoplasm</keyword>
<dbReference type="eggNOG" id="KOG1612">
    <property type="taxonomic scope" value="Eukaryota"/>
</dbReference>
<evidence type="ECO:0000256" key="6">
    <source>
        <dbReference type="ARBA" id="ARBA00042523"/>
    </source>
</evidence>
<dbReference type="Gramene" id="CMT635CT">
    <property type="protein sequence ID" value="CMT635CT"/>
    <property type="gene ID" value="CMT635C"/>
</dbReference>
<dbReference type="SUPFAM" id="SSF55666">
    <property type="entry name" value="Ribonuclease PH domain 2-like"/>
    <property type="match status" value="1"/>
</dbReference>
<dbReference type="Proteomes" id="UP000007014">
    <property type="component" value="Chromosome 20"/>
</dbReference>
<feature type="domain" description="Exoribonuclease phosphorolytic" evidence="7">
    <location>
        <begin position="32"/>
        <end position="182"/>
    </location>
</feature>
<dbReference type="InterPro" id="IPR001247">
    <property type="entry name" value="ExoRNase_PH_dom1"/>
</dbReference>
<dbReference type="HOGENOM" id="CLU_858852_0_0_1"/>
<evidence type="ECO:0000256" key="5">
    <source>
        <dbReference type="ARBA" id="ARBA00022835"/>
    </source>
</evidence>
<dbReference type="KEGG" id="cme:CYME_CMT635C"/>
<dbReference type="GO" id="GO:0016075">
    <property type="term" value="P:rRNA catabolic process"/>
    <property type="evidence" value="ECO:0007669"/>
    <property type="project" value="TreeGrafter"/>
</dbReference>
<dbReference type="InterPro" id="IPR050590">
    <property type="entry name" value="Exosome_comp_Rrp42_subfam"/>
</dbReference>
<sequence length="324" mass="35208">MPTELSRTEKKSLIWLFKEHGLRVDGRSALRSRSVSVAVDVLPSTAGSSRVFVGRTNDVLVGINLELRQYNLPAHAEDDAKRGSIAFSVEFCGVASPEFQGRSTEVLEAELVSFLDTAYAASPEFLADLFCREQRLASDPGTLRVCCWDVYVDVLVLGASGGNILDAVTYAVRAALATTVVPSVYWQDSESGGSWELDDRAEYCALLNASNAPLSASGAFIPPLVRDSRTEHDQVTLVAPRWFIIDPCAEEETLAGCFLSVASDSAQHLRAIWKRGSLPVEPDVVLDAAQQCIRDSAYACQEMDHFISELVATEESESVDDVPG</sequence>
<proteinExistence type="inferred from homology"/>
<dbReference type="InterPro" id="IPR027408">
    <property type="entry name" value="PNPase/RNase_PH_dom_sf"/>
</dbReference>
<comment type="similarity">
    <text evidence="3">Belongs to the RNase PH family.</text>
</comment>
<dbReference type="RefSeq" id="XP_005539565.1">
    <property type="nucleotide sequence ID" value="XM_005539508.1"/>
</dbReference>
<evidence type="ECO:0000313" key="8">
    <source>
        <dbReference type="EMBL" id="BAM83529.1"/>
    </source>
</evidence>
<dbReference type="GO" id="GO:0071038">
    <property type="term" value="P:TRAMP-dependent tRNA surveillance pathway"/>
    <property type="evidence" value="ECO:0007669"/>
    <property type="project" value="TreeGrafter"/>
</dbReference>
<dbReference type="GO" id="GO:0071035">
    <property type="term" value="P:nuclear polyadenylation-dependent rRNA catabolic process"/>
    <property type="evidence" value="ECO:0007669"/>
    <property type="project" value="TreeGrafter"/>
</dbReference>
<dbReference type="STRING" id="280699.M1VD34"/>